<dbReference type="SMART" id="SM00471">
    <property type="entry name" value="HDc"/>
    <property type="match status" value="1"/>
</dbReference>
<dbReference type="InterPro" id="IPR052020">
    <property type="entry name" value="Cyclic_di-GMP/3'3'-cGAMP_PDE"/>
</dbReference>
<dbReference type="AlphaFoldDB" id="A0A3P3XKC9"/>
<evidence type="ECO:0000259" key="3">
    <source>
        <dbReference type="PROSITE" id="PS51831"/>
    </source>
</evidence>
<evidence type="ECO:0000256" key="1">
    <source>
        <dbReference type="PROSITE-ProRule" id="PRU00169"/>
    </source>
</evidence>
<reference evidence="5" key="1">
    <citation type="submission" date="2017-02" db="EMBL/GenBank/DDBJ databases">
        <authorList>
            <person name="Regsiter A."/>
            <person name="William W."/>
        </authorList>
    </citation>
    <scope>NUCLEOTIDE SEQUENCE</scope>
    <source>
        <strain evidence="5">Bib</strain>
    </source>
</reference>
<dbReference type="InterPro" id="IPR001789">
    <property type="entry name" value="Sig_transdc_resp-reg_receiver"/>
</dbReference>
<dbReference type="GO" id="GO:0000160">
    <property type="term" value="P:phosphorelay signal transduction system"/>
    <property type="evidence" value="ECO:0007669"/>
    <property type="project" value="InterPro"/>
</dbReference>
<dbReference type="InterPro" id="IPR037522">
    <property type="entry name" value="HD_GYP_dom"/>
</dbReference>
<sequence>MDVAMPVMNGIEATRQIKKEGIDSIVIMLTAFGDEKAMEEAAEAGADDYLTKPVEMHALKARIELAKKARTFHVARSKLLIENKMLIGVKEEEINACIEENYSLSAELLYRLSLAAEFRDDDTYEHTRRVGRNAAMIAQYIGKDAEYIYLLTQAAPLHDIGKIGISDTILLKPGSLDNDEFETMKTHTIIGKKILNGSQTKILQLAESIAYSHHERWDGSGYPQGLQGESIPLEGRIVCIADSMDAMFSKRPYKGKMPPEKVKEELQKNRGLQFDPTMVDAVLEHWEEIADMYHAEAGG</sequence>
<dbReference type="Gene3D" id="3.40.50.2300">
    <property type="match status" value="1"/>
</dbReference>
<proteinExistence type="predicted"/>
<dbReference type="Gene3D" id="1.10.3210.10">
    <property type="entry name" value="Hypothetical protein af1432"/>
    <property type="match status" value="1"/>
</dbReference>
<dbReference type="PANTHER" id="PTHR45228:SF1">
    <property type="entry name" value="CYCLIC DI-GMP PHOSPHODIESTERASE TM_0186"/>
    <property type="match status" value="1"/>
</dbReference>
<dbReference type="PROSITE" id="PS51832">
    <property type="entry name" value="HD_GYP"/>
    <property type="match status" value="1"/>
</dbReference>
<evidence type="ECO:0000259" key="4">
    <source>
        <dbReference type="PROSITE" id="PS51832"/>
    </source>
</evidence>
<feature type="domain" description="HD" evidence="3">
    <location>
        <begin position="123"/>
        <end position="247"/>
    </location>
</feature>
<dbReference type="PANTHER" id="PTHR45228">
    <property type="entry name" value="CYCLIC DI-GMP PHOSPHODIESTERASE TM_0186-RELATED"/>
    <property type="match status" value="1"/>
</dbReference>
<feature type="domain" description="HD-GYP" evidence="4">
    <location>
        <begin position="101"/>
        <end position="298"/>
    </location>
</feature>
<dbReference type="Pfam" id="PF13487">
    <property type="entry name" value="HD_5"/>
    <property type="match status" value="1"/>
</dbReference>
<organism evidence="5">
    <name type="scientific">uncultured spirochete</name>
    <dbReference type="NCBI Taxonomy" id="156406"/>
    <lineage>
        <taxon>Bacteria</taxon>
        <taxon>Pseudomonadati</taxon>
        <taxon>Spirochaetota</taxon>
        <taxon>Spirochaetia</taxon>
        <taxon>Spirochaetales</taxon>
        <taxon>environmental samples</taxon>
    </lineage>
</organism>
<dbReference type="InterPro" id="IPR011006">
    <property type="entry name" value="CheY-like_superfamily"/>
</dbReference>
<dbReference type="SUPFAM" id="SSF52172">
    <property type="entry name" value="CheY-like"/>
    <property type="match status" value="1"/>
</dbReference>
<dbReference type="PROSITE" id="PS51831">
    <property type="entry name" value="HD"/>
    <property type="match status" value="1"/>
</dbReference>
<name>A0A3P3XKC9_9SPIR</name>
<dbReference type="InterPro" id="IPR003607">
    <property type="entry name" value="HD/PDEase_dom"/>
</dbReference>
<dbReference type="PROSITE" id="PS50110">
    <property type="entry name" value="RESPONSE_REGULATORY"/>
    <property type="match status" value="1"/>
</dbReference>
<dbReference type="CDD" id="cd00077">
    <property type="entry name" value="HDc"/>
    <property type="match status" value="1"/>
</dbReference>
<evidence type="ECO:0000259" key="2">
    <source>
        <dbReference type="PROSITE" id="PS50110"/>
    </source>
</evidence>
<gene>
    <name evidence="5" type="ORF">SPIROBIBN47_350011</name>
</gene>
<dbReference type="SUPFAM" id="SSF109604">
    <property type="entry name" value="HD-domain/PDEase-like"/>
    <property type="match status" value="1"/>
</dbReference>
<keyword evidence="1" id="KW-0597">Phosphoprotein</keyword>
<protein>
    <submittedName>
        <fullName evidence="5">Response regulator receiver protein</fullName>
    </submittedName>
</protein>
<dbReference type="Pfam" id="PF00072">
    <property type="entry name" value="Response_reg"/>
    <property type="match status" value="1"/>
</dbReference>
<dbReference type="InterPro" id="IPR006674">
    <property type="entry name" value="HD_domain"/>
</dbReference>
<accession>A0A3P3XKC9</accession>
<dbReference type="EMBL" id="FWDM01000029">
    <property type="protein sequence ID" value="SLM14637.1"/>
    <property type="molecule type" value="Genomic_DNA"/>
</dbReference>
<evidence type="ECO:0000313" key="5">
    <source>
        <dbReference type="EMBL" id="SLM14637.1"/>
    </source>
</evidence>
<feature type="modified residue" description="4-aspartylphosphate" evidence="1">
    <location>
        <position position="2"/>
    </location>
</feature>
<feature type="domain" description="Response regulatory" evidence="2">
    <location>
        <begin position="1"/>
        <end position="67"/>
    </location>
</feature>